<accession>A0A9D3VHD7</accession>
<protein>
    <submittedName>
        <fullName evidence="2">Uncharacterized protein</fullName>
    </submittedName>
</protein>
<proteinExistence type="predicted"/>
<sequence length="75" mass="8471">MEPLVSIVGSVAGKVAEYTVGPIGRQLSYLFKHKSKVQNLRDKGEELKHAEERVQQSVREAKRKGERFFVMLKAG</sequence>
<name>A0A9D3VHD7_9ROSI</name>
<organism evidence="2 3">
    <name type="scientific">Gossypium stocksii</name>
    <dbReference type="NCBI Taxonomy" id="47602"/>
    <lineage>
        <taxon>Eukaryota</taxon>
        <taxon>Viridiplantae</taxon>
        <taxon>Streptophyta</taxon>
        <taxon>Embryophyta</taxon>
        <taxon>Tracheophyta</taxon>
        <taxon>Spermatophyta</taxon>
        <taxon>Magnoliopsida</taxon>
        <taxon>eudicotyledons</taxon>
        <taxon>Gunneridae</taxon>
        <taxon>Pentapetalae</taxon>
        <taxon>rosids</taxon>
        <taxon>malvids</taxon>
        <taxon>Malvales</taxon>
        <taxon>Malvaceae</taxon>
        <taxon>Malvoideae</taxon>
        <taxon>Gossypium</taxon>
    </lineage>
</organism>
<dbReference type="OrthoDB" id="1898799at2759"/>
<evidence type="ECO:0000256" key="1">
    <source>
        <dbReference type="SAM" id="Coils"/>
    </source>
</evidence>
<comment type="caution">
    <text evidence="2">The sequence shown here is derived from an EMBL/GenBank/DDBJ whole genome shotgun (WGS) entry which is preliminary data.</text>
</comment>
<dbReference type="EMBL" id="JAIQCV010000007">
    <property type="protein sequence ID" value="KAH1083175.1"/>
    <property type="molecule type" value="Genomic_DNA"/>
</dbReference>
<evidence type="ECO:0000313" key="2">
    <source>
        <dbReference type="EMBL" id="KAH1083175.1"/>
    </source>
</evidence>
<dbReference type="AlphaFoldDB" id="A0A9D3VHD7"/>
<evidence type="ECO:0000313" key="3">
    <source>
        <dbReference type="Proteomes" id="UP000828251"/>
    </source>
</evidence>
<keyword evidence="3" id="KW-1185">Reference proteome</keyword>
<dbReference type="Proteomes" id="UP000828251">
    <property type="component" value="Unassembled WGS sequence"/>
</dbReference>
<gene>
    <name evidence="2" type="ORF">J1N35_022936</name>
</gene>
<keyword evidence="1" id="KW-0175">Coiled coil</keyword>
<feature type="coiled-coil region" evidence="1">
    <location>
        <begin position="40"/>
        <end position="67"/>
    </location>
</feature>
<reference evidence="2 3" key="1">
    <citation type="journal article" date="2021" name="Plant Biotechnol. J.">
        <title>Multi-omics assisted identification of the key and species-specific regulatory components of drought-tolerant mechanisms in Gossypium stocksii.</title>
        <authorList>
            <person name="Yu D."/>
            <person name="Ke L."/>
            <person name="Zhang D."/>
            <person name="Wu Y."/>
            <person name="Sun Y."/>
            <person name="Mei J."/>
            <person name="Sun J."/>
            <person name="Sun Y."/>
        </authorList>
    </citation>
    <scope>NUCLEOTIDE SEQUENCE [LARGE SCALE GENOMIC DNA]</scope>
    <source>
        <strain evidence="3">cv. E1</strain>
        <tissue evidence="2">Leaf</tissue>
    </source>
</reference>